<dbReference type="RefSeq" id="WP_102925136.1">
    <property type="nucleotide sequence ID" value="NZ_LJSN01000003.1"/>
</dbReference>
<sequence>MPRKATQSTDVATTPGQEVKHFTDEEIAKIRDAGFDSVAAHAVSFEEFTNSYPVIRDKRELIAVPFISLEWDFHEGDNGEFVSAVIMRRDNSLAVINDGGSGIYRQYKELTERIGRQLGPITHKGGLSTSEYWFNPDTSAISRQRPDDGGDWRKATTFYLT</sequence>
<evidence type="ECO:0000313" key="1">
    <source>
        <dbReference type="EMBL" id="PNE37431.1"/>
    </source>
</evidence>
<protein>
    <submittedName>
        <fullName evidence="1">Uncharacterized protein</fullName>
    </submittedName>
</protein>
<dbReference type="AlphaFoldDB" id="A0A2N8P8T1"/>
<dbReference type="Proteomes" id="UP000236047">
    <property type="component" value="Unassembled WGS sequence"/>
</dbReference>
<accession>A0A2N8P8T1</accession>
<evidence type="ECO:0000313" key="2">
    <source>
        <dbReference type="Proteomes" id="UP000236047"/>
    </source>
</evidence>
<name>A0A2N8P8T1_STRNR</name>
<keyword evidence="2" id="KW-1185">Reference proteome</keyword>
<reference evidence="2" key="1">
    <citation type="submission" date="2015-09" db="EMBL/GenBank/DDBJ databases">
        <authorList>
            <person name="Graham D.E."/>
            <person name="Mahan K.M."/>
            <person name="Klingeman D.M."/>
            <person name="Fida T."/>
            <person name="Giannone R.J."/>
            <person name="Hettich R.L."/>
            <person name="Parry R.J."/>
            <person name="Spain J.C."/>
        </authorList>
    </citation>
    <scope>NUCLEOTIDE SEQUENCE [LARGE SCALE GENOMIC DNA]</scope>
    <source>
        <strain evidence="2">JCM 4701</strain>
    </source>
</reference>
<dbReference type="EMBL" id="LJSN01000003">
    <property type="protein sequence ID" value="PNE37431.1"/>
    <property type="molecule type" value="Genomic_DNA"/>
</dbReference>
<comment type="caution">
    <text evidence="1">The sequence shown here is derived from an EMBL/GenBank/DDBJ whole genome shotgun (WGS) entry which is preliminary data.</text>
</comment>
<proteinExistence type="predicted"/>
<gene>
    <name evidence="1" type="ORF">AOB60_24290</name>
</gene>
<organism evidence="1 2">
    <name type="scientific">Streptomyces noursei</name>
    <name type="common">Streptomyces albulus</name>
    <dbReference type="NCBI Taxonomy" id="1971"/>
    <lineage>
        <taxon>Bacteria</taxon>
        <taxon>Bacillati</taxon>
        <taxon>Actinomycetota</taxon>
        <taxon>Actinomycetes</taxon>
        <taxon>Kitasatosporales</taxon>
        <taxon>Streptomycetaceae</taxon>
        <taxon>Streptomyces</taxon>
    </lineage>
</organism>